<dbReference type="SUPFAM" id="SSF51998">
    <property type="entry name" value="PFL-like glycyl radical enzymes"/>
    <property type="match status" value="1"/>
</dbReference>
<protein>
    <submittedName>
        <fullName evidence="3">Rr1</fullName>
    </submittedName>
</protein>
<dbReference type="GeneID" id="41701456"/>
<dbReference type="OrthoDB" id="2980at10239"/>
<sequence length="728" mass="83062">MKTPTQLRQWMAKNPSKIDDFEKELIGRSTSSTRLFLIHAINMLKIDVHELSQYRRNESEEINAETFKMWFPGYDATEILPWLDTERDYIYNSHGLRLIKRRYLQISPKTKLYEPIQYCMLRIARLFAPKDLKGNILDFDVWRLMYDAVSCGFMHTSSILSYADSADETIIPGEACRLIIPSENYDCTFIKNIERVNTLVSLGVGVGMSASMVPLNGNNAPGEIHSGFRSFTKKLESCNLMSMFERKPKVAIYIEMHNDTIYEAFELRRPTTNHLENVFVGIMVPDYFIECYKNDEMWHLFPSNATLDGKKLRELYGSDYTDLYKRFVKAKLYSKAVPSRQLMDSLVTCIAQSGSPYVIWSDTVNRYSNHKHLGKIHTLNLCAEITNYASVERSSSCTLMSLNFAMYRDNLDVFQRLVDYVAKFCQFDANNFNGLDDATQQFTNYPEMCKYAYTMGVIATLALNNFMGKERECRELGISPLGVYDMAVIDKADPVQIIEYVSEALYKGCVHASCKYAQLENVNCKYYEGSPFSYGIPQWSLRNECPTTDWSKTMDLMRLGMANSQLTAQAPTATTSMLVGVSESVTFPISLLMSRESENGRNGLMCYGILMRFINEPSEKLELNNSTDRQVAMYQFSAPHVDQSQSTMFSLTLNRQEILNLLMDTYEAKLKTGLYYTQPKQTNQTLTIVKHNLKRKPMPAAAAAAGNCQIDSSPICSKRRPSCDSCSG</sequence>
<name>A0A2H4T2M9_9VIRU</name>
<dbReference type="PANTHER" id="PTHR11573">
    <property type="entry name" value="RIBONUCLEOSIDE-DIPHOSPHATE REDUCTASE LARGE CHAIN"/>
    <property type="match status" value="1"/>
</dbReference>
<dbReference type="EMBL" id="KY457233">
    <property type="protein sequence ID" value="ATY70181.1"/>
    <property type="molecule type" value="Genomic_DNA"/>
</dbReference>
<feature type="domain" description="Ribonucleotide reductase large subunit C-terminal" evidence="2">
    <location>
        <begin position="191"/>
        <end position="601"/>
    </location>
</feature>
<dbReference type="Gene3D" id="3.20.70.20">
    <property type="match status" value="1"/>
</dbReference>
<dbReference type="GO" id="GO:0005524">
    <property type="term" value="F:ATP binding"/>
    <property type="evidence" value="ECO:0007669"/>
    <property type="project" value="TreeGrafter"/>
</dbReference>
<dbReference type="UniPathway" id="UPA00326"/>
<dbReference type="Proteomes" id="UP000289333">
    <property type="component" value="Segment"/>
</dbReference>
<dbReference type="InterPro" id="IPR000788">
    <property type="entry name" value="RNR_lg_C"/>
</dbReference>
<dbReference type="KEGG" id="vg:41701456"/>
<dbReference type="InterPro" id="IPR039718">
    <property type="entry name" value="Rrm1"/>
</dbReference>
<dbReference type="PRINTS" id="PR01183">
    <property type="entry name" value="RIBORDTASEM1"/>
</dbReference>
<dbReference type="GO" id="GO:0004748">
    <property type="term" value="F:ribonucleoside-diphosphate reductase activity, thioredoxin disulfide as acceptor"/>
    <property type="evidence" value="ECO:0007669"/>
    <property type="project" value="TreeGrafter"/>
</dbReference>
<reference evidence="3" key="1">
    <citation type="journal article" date="2021" name="Virus">
        <title>The discovery, distribution and diversity of DNA viruses associated with Drosophila melanogaster in Europe.</title>
        <authorList>
            <person name="Wallace M.A."/>
            <person name="Coffman K.A."/>
            <person name="Gilbert C."/>
            <person name="Ravindran S."/>
            <person name="Albery G.F."/>
            <person name="Abbott J."/>
            <person name="Argyridou E."/>
            <person name="Bellosta P."/>
            <person name="Betancourt A.J."/>
            <person name="Colinet H."/>
            <person name="Eric K."/>
            <person name="Glaser-Schmitt A."/>
            <person name="Grath S."/>
            <person name="Jelic M."/>
            <person name="Kankare M."/>
            <person name="Kozeretska I."/>
            <person name="Loeschcke V."/>
            <person name="Montchamp-Moreau C."/>
            <person name="Ometto L."/>
            <person name="Onder B.S."/>
            <person name="Orengo D.J."/>
            <person name="Parsch J."/>
            <person name="Pascual M."/>
            <person name="Patenkovic A."/>
            <person name="Puerma E."/>
            <person name="Ritchie M.G."/>
            <person name="Rota-Stabelli O."/>
            <person name="Schou M.F."/>
            <person name="Serga S.V."/>
            <person name="Stamenkovic-Radak M."/>
            <person name="Tanaskovic M."/>
            <person name="Veselinovic M.S."/>
            <person name="Vieira J."/>
            <person name="Vieira C.P."/>
            <person name="Kapun M."/>
            <person name="Flatt T."/>
            <person name="Gonzalez J."/>
            <person name="Staubach F."/>
            <person name="Obbard D.J."/>
        </authorList>
    </citation>
    <scope>NUCLEOTIDE SEQUENCE</scope>
    <source>
        <strain evidence="3">DrosEU28 Tomelloso 2015</strain>
    </source>
</reference>
<dbReference type="GO" id="GO:0009263">
    <property type="term" value="P:deoxyribonucleotide biosynthetic process"/>
    <property type="evidence" value="ECO:0007669"/>
    <property type="project" value="TreeGrafter"/>
</dbReference>
<organism evidence="3">
    <name type="scientific">Tomelloso virus</name>
    <dbReference type="NCBI Taxonomy" id="2053981"/>
    <lineage>
        <taxon>Viruses</taxon>
        <taxon>Viruses incertae sedis</taxon>
        <taxon>Naldaviricetes</taxon>
        <taxon>Lefavirales</taxon>
        <taxon>Nudiviridae</taxon>
        <taxon>Alphanudivirus</taxon>
        <taxon>Alphanudivirus alterdromelanogasteris</taxon>
    </lineage>
</organism>
<evidence type="ECO:0000259" key="2">
    <source>
        <dbReference type="Pfam" id="PF02867"/>
    </source>
</evidence>
<evidence type="ECO:0000313" key="3">
    <source>
        <dbReference type="EMBL" id="ATY70181.1"/>
    </source>
</evidence>
<keyword evidence="4" id="KW-1185">Reference proteome</keyword>
<accession>A0A2H4T2M9</accession>
<dbReference type="RefSeq" id="YP_009553415.1">
    <property type="nucleotide sequence ID" value="NC_040789.1"/>
</dbReference>
<dbReference type="PANTHER" id="PTHR11573:SF6">
    <property type="entry name" value="RIBONUCLEOSIDE-DIPHOSPHATE REDUCTASE LARGE SUBUNIT"/>
    <property type="match status" value="1"/>
</dbReference>
<evidence type="ECO:0000256" key="1">
    <source>
        <dbReference type="ARBA" id="ARBA00010406"/>
    </source>
</evidence>
<proteinExistence type="inferred from homology"/>
<evidence type="ECO:0000313" key="4">
    <source>
        <dbReference type="Proteomes" id="UP000289333"/>
    </source>
</evidence>
<dbReference type="InterPro" id="IPR008926">
    <property type="entry name" value="RNR_R1-su_N"/>
</dbReference>
<dbReference type="SUPFAM" id="SSF48168">
    <property type="entry name" value="R1 subunit of ribonucleotide reductase, N-terminal domain"/>
    <property type="match status" value="1"/>
</dbReference>
<dbReference type="Pfam" id="PF02867">
    <property type="entry name" value="Ribonuc_red_lgC"/>
    <property type="match status" value="1"/>
</dbReference>
<comment type="similarity">
    <text evidence="1">Belongs to the ribonucleoside diphosphate reductase large chain family.</text>
</comment>